<comment type="caution">
    <text evidence="15">The sequence shown here is derived from an EMBL/GenBank/DDBJ whole genome shotgun (WGS) entry which is preliminary data.</text>
</comment>
<proteinExistence type="inferred from homology"/>
<comment type="subcellular location">
    <subcellularLocation>
        <location evidence="2">Golgi apparatus</location>
        <location evidence="2">Golgi stack membrane</location>
        <topology evidence="2">Single-pass type II membrane protein</topology>
    </subcellularLocation>
</comment>
<evidence type="ECO:0000256" key="10">
    <source>
        <dbReference type="ARBA" id="ARBA00023027"/>
    </source>
</evidence>
<name>X0XIH9_9ZZZZ</name>
<keyword evidence="8" id="KW-0735">Signal-anchor</keyword>
<dbReference type="InterPro" id="IPR016040">
    <property type="entry name" value="NAD(P)-bd_dom"/>
</dbReference>
<keyword evidence="6" id="KW-0812">Transmembrane</keyword>
<evidence type="ECO:0000313" key="15">
    <source>
        <dbReference type="EMBL" id="GAG36453.1"/>
    </source>
</evidence>
<accession>X0XIH9</accession>
<evidence type="ECO:0000256" key="13">
    <source>
        <dbReference type="ARBA" id="ARBA00023239"/>
    </source>
</evidence>
<dbReference type="GO" id="GO:0048040">
    <property type="term" value="F:UDP-glucuronate decarboxylase activity"/>
    <property type="evidence" value="ECO:0007669"/>
    <property type="project" value="UniProtKB-EC"/>
</dbReference>
<evidence type="ECO:0000256" key="11">
    <source>
        <dbReference type="ARBA" id="ARBA00023034"/>
    </source>
</evidence>
<reference evidence="15" key="1">
    <citation type="journal article" date="2014" name="Front. Microbiol.">
        <title>High frequency of phylogenetically diverse reductive dehalogenase-homologous genes in deep subseafloor sedimentary metagenomes.</title>
        <authorList>
            <person name="Kawai M."/>
            <person name="Futagami T."/>
            <person name="Toyoda A."/>
            <person name="Takaki Y."/>
            <person name="Nishi S."/>
            <person name="Hori S."/>
            <person name="Arai W."/>
            <person name="Tsubouchi T."/>
            <person name="Morono Y."/>
            <person name="Uchiyama I."/>
            <person name="Ito T."/>
            <person name="Fujiyama A."/>
            <person name="Inagaki F."/>
            <person name="Takami H."/>
        </authorList>
    </citation>
    <scope>NUCLEOTIDE SEQUENCE</scope>
    <source>
        <strain evidence="15">Expedition CK06-06</strain>
    </source>
</reference>
<organism evidence="15">
    <name type="scientific">marine sediment metagenome</name>
    <dbReference type="NCBI Taxonomy" id="412755"/>
    <lineage>
        <taxon>unclassified sequences</taxon>
        <taxon>metagenomes</taxon>
        <taxon>ecological metagenomes</taxon>
    </lineage>
</organism>
<dbReference type="GO" id="GO:0070403">
    <property type="term" value="F:NAD+ binding"/>
    <property type="evidence" value="ECO:0007669"/>
    <property type="project" value="InterPro"/>
</dbReference>
<keyword evidence="7" id="KW-0210">Decarboxylase</keyword>
<dbReference type="Gene3D" id="3.40.50.720">
    <property type="entry name" value="NAD(P)-binding Rossmann-like Domain"/>
    <property type="match status" value="1"/>
</dbReference>
<evidence type="ECO:0000259" key="14">
    <source>
        <dbReference type="Pfam" id="PF16363"/>
    </source>
</evidence>
<keyword evidence="9" id="KW-1133">Transmembrane helix</keyword>
<keyword evidence="11" id="KW-0333">Golgi apparatus</keyword>
<dbReference type="AlphaFoldDB" id="X0XIH9"/>
<evidence type="ECO:0000256" key="12">
    <source>
        <dbReference type="ARBA" id="ARBA00023136"/>
    </source>
</evidence>
<evidence type="ECO:0000256" key="7">
    <source>
        <dbReference type="ARBA" id="ARBA00022793"/>
    </source>
</evidence>
<comment type="cofactor">
    <cofactor evidence="1">
        <name>NAD(+)</name>
        <dbReference type="ChEBI" id="CHEBI:57540"/>
    </cofactor>
</comment>
<gene>
    <name evidence="15" type="ORF">S01H1_74384</name>
</gene>
<evidence type="ECO:0000256" key="2">
    <source>
        <dbReference type="ARBA" id="ARBA00004447"/>
    </source>
</evidence>
<dbReference type="EC" id="4.1.1.35" evidence="5"/>
<evidence type="ECO:0000256" key="5">
    <source>
        <dbReference type="ARBA" id="ARBA00012290"/>
    </source>
</evidence>
<evidence type="ECO:0000256" key="1">
    <source>
        <dbReference type="ARBA" id="ARBA00001911"/>
    </source>
</evidence>
<dbReference type="PANTHER" id="PTHR43078">
    <property type="entry name" value="UDP-GLUCURONIC ACID DECARBOXYLASE-RELATED"/>
    <property type="match status" value="1"/>
</dbReference>
<keyword evidence="12" id="KW-0472">Membrane</keyword>
<dbReference type="PANTHER" id="PTHR43078:SF6">
    <property type="entry name" value="UDP-GLUCURONIC ACID DECARBOXYLASE 1"/>
    <property type="match status" value="1"/>
</dbReference>
<evidence type="ECO:0000256" key="6">
    <source>
        <dbReference type="ARBA" id="ARBA00022692"/>
    </source>
</evidence>
<protein>
    <recommendedName>
        <fullName evidence="5">UDP-glucuronate decarboxylase</fullName>
        <ecNumber evidence="5">4.1.1.35</ecNumber>
    </recommendedName>
</protein>
<feature type="domain" description="NAD(P)-binding" evidence="14">
    <location>
        <begin position="3"/>
        <end position="104"/>
    </location>
</feature>
<dbReference type="EMBL" id="BARS01049761">
    <property type="protein sequence ID" value="GAG36453.1"/>
    <property type="molecule type" value="Genomic_DNA"/>
</dbReference>
<dbReference type="InterPro" id="IPR036291">
    <property type="entry name" value="NAD(P)-bd_dom_sf"/>
</dbReference>
<feature type="non-terminal residue" evidence="15">
    <location>
        <position position="1"/>
    </location>
</feature>
<comment type="pathway">
    <text evidence="3">Nucleotide-sugar biosynthesis; UDP-alpha-D-xylose biosynthesis; UDP-alpha-D-xylose from UDP-alpha-D-glucuronate: step 1/1.</text>
</comment>
<dbReference type="GO" id="GO:0042732">
    <property type="term" value="P:D-xylose metabolic process"/>
    <property type="evidence" value="ECO:0007669"/>
    <property type="project" value="InterPro"/>
</dbReference>
<dbReference type="SUPFAM" id="SSF51735">
    <property type="entry name" value="NAD(P)-binding Rossmann-fold domains"/>
    <property type="match status" value="1"/>
</dbReference>
<keyword evidence="10" id="KW-0520">NAD</keyword>
<keyword evidence="13" id="KW-0456">Lyase</keyword>
<sequence>QNKRLIIYGDGNQTRDFTFVRDVVQANIIAAKSHATGVFNIGSGGSIAINGLAKAIARILGADVRPIHEKPRVGDIKDSLADITSARTIGYEPRYNLEDGLRETIRGFVDAS</sequence>
<evidence type="ECO:0000256" key="4">
    <source>
        <dbReference type="ARBA" id="ARBA00007505"/>
    </source>
</evidence>
<evidence type="ECO:0000256" key="8">
    <source>
        <dbReference type="ARBA" id="ARBA00022968"/>
    </source>
</evidence>
<dbReference type="Gene3D" id="3.90.25.10">
    <property type="entry name" value="UDP-galactose 4-epimerase, domain 1"/>
    <property type="match status" value="1"/>
</dbReference>
<dbReference type="Pfam" id="PF16363">
    <property type="entry name" value="GDP_Man_Dehyd"/>
    <property type="match status" value="1"/>
</dbReference>
<comment type="similarity">
    <text evidence="4">Belongs to the NAD(P)-dependent epimerase/dehydratase family. UDP-glucuronic acid decarboxylase subfamily.</text>
</comment>
<dbReference type="InterPro" id="IPR044516">
    <property type="entry name" value="UXS-like"/>
</dbReference>
<dbReference type="GO" id="GO:0032580">
    <property type="term" value="C:Golgi cisterna membrane"/>
    <property type="evidence" value="ECO:0007669"/>
    <property type="project" value="UniProtKB-SubCell"/>
</dbReference>
<evidence type="ECO:0000256" key="9">
    <source>
        <dbReference type="ARBA" id="ARBA00022989"/>
    </source>
</evidence>
<evidence type="ECO:0000256" key="3">
    <source>
        <dbReference type="ARBA" id="ARBA00005100"/>
    </source>
</evidence>